<dbReference type="AlphaFoldDB" id="A0A0F5JP73"/>
<comment type="caution">
    <text evidence="2">The sequence shown here is derived from an EMBL/GenBank/DDBJ whole genome shotgun (WGS) entry which is preliminary data.</text>
</comment>
<evidence type="ECO:0000259" key="1">
    <source>
        <dbReference type="Pfam" id="PF13472"/>
    </source>
</evidence>
<dbReference type="PANTHER" id="PTHR30383">
    <property type="entry name" value="THIOESTERASE 1/PROTEASE 1/LYSOPHOSPHOLIPASE L1"/>
    <property type="match status" value="1"/>
</dbReference>
<dbReference type="Gene3D" id="3.40.50.1110">
    <property type="entry name" value="SGNH hydrolase"/>
    <property type="match status" value="1"/>
</dbReference>
<dbReference type="EMBL" id="AQHW01000003">
    <property type="protein sequence ID" value="KKB59568.1"/>
    <property type="molecule type" value="Genomic_DNA"/>
</dbReference>
<dbReference type="SUPFAM" id="SSF52266">
    <property type="entry name" value="SGNH hydrolase"/>
    <property type="match status" value="1"/>
</dbReference>
<accession>A0A0F5JP73</accession>
<evidence type="ECO:0000313" key="2">
    <source>
        <dbReference type="EMBL" id="KKB59568.1"/>
    </source>
</evidence>
<dbReference type="Proteomes" id="UP000033035">
    <property type="component" value="Unassembled WGS sequence"/>
</dbReference>
<protein>
    <recommendedName>
        <fullName evidence="1">SGNH hydrolase-type esterase domain-containing protein</fullName>
    </recommendedName>
</protein>
<organism evidence="2 3">
    <name type="scientific">Parabacteroides gordonii MS-1 = DSM 23371</name>
    <dbReference type="NCBI Taxonomy" id="1203610"/>
    <lineage>
        <taxon>Bacteria</taxon>
        <taxon>Pseudomonadati</taxon>
        <taxon>Bacteroidota</taxon>
        <taxon>Bacteroidia</taxon>
        <taxon>Bacteroidales</taxon>
        <taxon>Tannerellaceae</taxon>
        <taxon>Parabacteroides</taxon>
    </lineage>
</organism>
<dbReference type="HOGENOM" id="CLU_1114095_0_0_10"/>
<dbReference type="InterPro" id="IPR013830">
    <property type="entry name" value="SGNH_hydro"/>
</dbReference>
<dbReference type="PATRIC" id="fig|1203610.3.peg.567"/>
<proteinExistence type="predicted"/>
<dbReference type="InterPro" id="IPR051532">
    <property type="entry name" value="Ester_Hydrolysis_Enzymes"/>
</dbReference>
<dbReference type="InterPro" id="IPR036514">
    <property type="entry name" value="SGNH_hydro_sf"/>
</dbReference>
<feature type="domain" description="SGNH hydrolase-type esterase" evidence="1">
    <location>
        <begin position="33"/>
        <end position="243"/>
    </location>
</feature>
<dbReference type="STRING" id="1203610.HMPREF1536_00549"/>
<keyword evidence="3" id="KW-1185">Reference proteome</keyword>
<name>A0A0F5JP73_9BACT</name>
<reference evidence="2 3" key="1">
    <citation type="submission" date="2013-04" db="EMBL/GenBank/DDBJ databases">
        <title>The Genome Sequence of Parabacteroides gordonii DSM 23371.</title>
        <authorList>
            <consortium name="The Broad Institute Genomics Platform"/>
            <person name="Earl A."/>
            <person name="Ward D."/>
            <person name="Feldgarden M."/>
            <person name="Gevers D."/>
            <person name="Martens E."/>
            <person name="Sakamoto M."/>
            <person name="Benno Y."/>
            <person name="Suzuki N."/>
            <person name="Matsunaga N."/>
            <person name="Koshihara K."/>
            <person name="Seki M."/>
            <person name="Komiya H."/>
            <person name="Walker B."/>
            <person name="Young S."/>
            <person name="Zeng Q."/>
            <person name="Gargeya S."/>
            <person name="Fitzgerald M."/>
            <person name="Haas B."/>
            <person name="Abouelleil A."/>
            <person name="Allen A.W."/>
            <person name="Alvarado L."/>
            <person name="Arachchi H.M."/>
            <person name="Berlin A.M."/>
            <person name="Chapman S.B."/>
            <person name="Gainer-Dewar J."/>
            <person name="Goldberg J."/>
            <person name="Griggs A."/>
            <person name="Gujja S."/>
            <person name="Hansen M."/>
            <person name="Howarth C."/>
            <person name="Imamovic A."/>
            <person name="Ireland A."/>
            <person name="Larimer J."/>
            <person name="McCowan C."/>
            <person name="Murphy C."/>
            <person name="Pearson M."/>
            <person name="Poon T.W."/>
            <person name="Priest M."/>
            <person name="Roberts A."/>
            <person name="Saif S."/>
            <person name="Shea T."/>
            <person name="Sisk P."/>
            <person name="Sykes S."/>
            <person name="Wortman J."/>
            <person name="Nusbaum C."/>
            <person name="Birren B."/>
        </authorList>
    </citation>
    <scope>NUCLEOTIDE SEQUENCE [LARGE SCALE GENOMIC DNA]</scope>
    <source>
        <strain evidence="2 3">MS-1</strain>
    </source>
</reference>
<evidence type="ECO:0000313" key="3">
    <source>
        <dbReference type="Proteomes" id="UP000033035"/>
    </source>
</evidence>
<sequence length="258" mass="28253">MKLIGKITCLLLGLAIGSPFMKGENMKNVNVVFIGNSITQGALIQDPVHDAPPVKAALYLTKQPSITSIKYSNQGVSGCTTTDYLPQTETLFPKAKAAADKFADETWATLVFSIMLGTNDSAITGPNGAPASPEKYEENMKAIINQLLALYPSCKIVLHRPVWYSPNTYNGAMYLKEGLNRLQSYYPVLQSLVADYANRFPGQVFMGDTEGFDYFKANYQTDLFPEDGNAGTFYLHPNVKGAAVLGELWGKAIMKILE</sequence>
<gene>
    <name evidence="2" type="ORF">HMPREF1536_00549</name>
</gene>
<dbReference type="Pfam" id="PF13472">
    <property type="entry name" value="Lipase_GDSL_2"/>
    <property type="match status" value="1"/>
</dbReference>
<dbReference type="RefSeq" id="WP_028727842.1">
    <property type="nucleotide sequence ID" value="NZ_AUAE01000019.1"/>
</dbReference>
<dbReference type="PANTHER" id="PTHR30383:SF5">
    <property type="entry name" value="SGNH HYDROLASE-TYPE ESTERASE DOMAIN-CONTAINING PROTEIN"/>
    <property type="match status" value="1"/>
</dbReference>
<dbReference type="GO" id="GO:0004622">
    <property type="term" value="F:phosphatidylcholine lysophospholipase activity"/>
    <property type="evidence" value="ECO:0007669"/>
    <property type="project" value="TreeGrafter"/>
</dbReference>